<reference evidence="6 7" key="1">
    <citation type="submission" date="2015-05" db="EMBL/GenBank/DDBJ databases">
        <title>Distinctive expansion of gene families associated with plant cell wall degradation and secondary metabolism in the genomes of grapevine trunk pathogens.</title>
        <authorList>
            <person name="Lawrence D.P."/>
            <person name="Travadon R."/>
            <person name="Rolshausen P.E."/>
            <person name="Baumgartner K."/>
        </authorList>
    </citation>
    <scope>NUCLEOTIDE SEQUENCE [LARGE SCALE GENOMIC DNA]</scope>
    <source>
        <strain evidence="6">DA912</strain>
    </source>
</reference>
<keyword evidence="7" id="KW-1185">Reference proteome</keyword>
<dbReference type="Proteomes" id="UP000034680">
    <property type="component" value="Unassembled WGS sequence"/>
</dbReference>
<proteinExistence type="inferred from homology"/>
<dbReference type="GO" id="GO:0071555">
    <property type="term" value="P:cell wall organization"/>
    <property type="evidence" value="ECO:0007669"/>
    <property type="project" value="TreeGrafter"/>
</dbReference>
<evidence type="ECO:0000313" key="7">
    <source>
        <dbReference type="Proteomes" id="UP000034680"/>
    </source>
</evidence>
<dbReference type="Gene3D" id="3.20.20.80">
    <property type="entry name" value="Glycosidases"/>
    <property type="match status" value="1"/>
</dbReference>
<dbReference type="OrthoDB" id="77201at2759"/>
<evidence type="ECO:0000313" key="6">
    <source>
        <dbReference type="EMBL" id="KKY37946.1"/>
    </source>
</evidence>
<dbReference type="InterPro" id="IPR017853">
    <property type="entry name" value="GH"/>
</dbReference>
<dbReference type="SUPFAM" id="SSF51445">
    <property type="entry name" value="(Trans)glycosidases"/>
    <property type="match status" value="1"/>
</dbReference>
<dbReference type="AlphaFoldDB" id="A0A0G2FVC4"/>
<dbReference type="GO" id="GO:0009277">
    <property type="term" value="C:fungal-type cell wall"/>
    <property type="evidence" value="ECO:0007669"/>
    <property type="project" value="TreeGrafter"/>
</dbReference>
<evidence type="ECO:0000256" key="5">
    <source>
        <dbReference type="ARBA" id="ARBA00022801"/>
    </source>
</evidence>
<dbReference type="GO" id="GO:0009986">
    <property type="term" value="C:cell surface"/>
    <property type="evidence" value="ECO:0007669"/>
    <property type="project" value="TreeGrafter"/>
</dbReference>
<comment type="similarity">
    <text evidence="3">Belongs to the glycosyl hydrolase 17 family.</text>
</comment>
<comment type="catalytic activity">
    <reaction evidence="1">
        <text>Hydrolysis of (1-&gt;3)-beta-D-glucosidic linkages in (1-&gt;3)-beta-D-glucans.</text>
        <dbReference type="EC" id="3.2.1.39"/>
    </reaction>
</comment>
<comment type="caution">
    <text evidence="6">The sequence shown here is derived from an EMBL/GenBank/DDBJ whole genome shotgun (WGS) entry which is preliminary data.</text>
</comment>
<reference evidence="6 7" key="2">
    <citation type="submission" date="2015-05" db="EMBL/GenBank/DDBJ databases">
        <authorList>
            <person name="Morales-Cruz A."/>
            <person name="Amrine K.C."/>
            <person name="Cantu D."/>
        </authorList>
    </citation>
    <scope>NUCLEOTIDE SEQUENCE [LARGE SCALE GENOMIC DNA]</scope>
    <source>
        <strain evidence="6">DA912</strain>
    </source>
</reference>
<dbReference type="GO" id="GO:0005576">
    <property type="term" value="C:extracellular region"/>
    <property type="evidence" value="ECO:0007669"/>
    <property type="project" value="TreeGrafter"/>
</dbReference>
<evidence type="ECO:0000256" key="3">
    <source>
        <dbReference type="ARBA" id="ARBA00008773"/>
    </source>
</evidence>
<dbReference type="STRING" id="1214573.A0A0G2FVC4"/>
<accession>A0A0G2FVC4</accession>
<keyword evidence="5" id="KW-0378">Hydrolase</keyword>
<dbReference type="GO" id="GO:0042973">
    <property type="term" value="F:glucan endo-1,3-beta-D-glucosidase activity"/>
    <property type="evidence" value="ECO:0007669"/>
    <property type="project" value="UniProtKB-EC"/>
</dbReference>
<evidence type="ECO:0000256" key="2">
    <source>
        <dbReference type="ARBA" id="ARBA00004196"/>
    </source>
</evidence>
<organism evidence="6 7">
    <name type="scientific">Diaporthe ampelina</name>
    <dbReference type="NCBI Taxonomy" id="1214573"/>
    <lineage>
        <taxon>Eukaryota</taxon>
        <taxon>Fungi</taxon>
        <taxon>Dikarya</taxon>
        <taxon>Ascomycota</taxon>
        <taxon>Pezizomycotina</taxon>
        <taxon>Sordariomycetes</taxon>
        <taxon>Sordariomycetidae</taxon>
        <taxon>Diaporthales</taxon>
        <taxon>Diaporthaceae</taxon>
        <taxon>Diaporthe</taxon>
    </lineage>
</organism>
<evidence type="ECO:0000256" key="4">
    <source>
        <dbReference type="ARBA" id="ARBA00012780"/>
    </source>
</evidence>
<dbReference type="EC" id="3.2.1.39" evidence="4"/>
<comment type="subcellular location">
    <subcellularLocation>
        <location evidence="2">Cell envelope</location>
    </subcellularLocation>
</comment>
<evidence type="ECO:0000256" key="1">
    <source>
        <dbReference type="ARBA" id="ARBA00000382"/>
    </source>
</evidence>
<gene>
    <name evidence="6" type="ORF">UCDDA912_g02033</name>
</gene>
<protein>
    <recommendedName>
        <fullName evidence="4">glucan endo-1,3-beta-D-glucosidase</fullName>
        <ecNumber evidence="4">3.2.1.39</ecNumber>
    </recommendedName>
</protein>
<name>A0A0G2FVC4_9PEZI</name>
<sequence length="359" mass="37516">MVCTRKSSAVAAVATAASSYYGGYNATAPTATPVPSGSFAQPAVAAVAASDSGSSASATGAANSGIKGFNYGAFFLDQQAKVQNDFEYEFTKAQNLANTTGWNSARLYTTVQHGTASDPISAIPAAISTKTTLLLGMWVSGSTTAIDNELTALKSAISTYGTAFTDLVVGISVGSEDLYRAAQGDSSSPGVDADALVGYISKVREAIAGTELASVPVGHVDTYDSFENGTNTKVVDAIDWIGFDGYPYWEKANGNSIEAAHDLFYSGLNKTKAISQGKPVYVTETGWPIQGDDFGQAVAGSVNARTYWKDIACTLVESNVNLWWYNLQESQNGQASPDFGIFGAGDLNQVAQSYDLSCP</sequence>
<dbReference type="PANTHER" id="PTHR16631">
    <property type="entry name" value="GLUCAN 1,3-BETA-GLUCOSIDASE"/>
    <property type="match status" value="1"/>
</dbReference>
<dbReference type="InterPro" id="IPR050732">
    <property type="entry name" value="Beta-glucan_modifiers"/>
</dbReference>
<dbReference type="EMBL" id="LCUC01000065">
    <property type="protein sequence ID" value="KKY37946.1"/>
    <property type="molecule type" value="Genomic_DNA"/>
</dbReference>
<dbReference type="PANTHER" id="PTHR16631:SF13">
    <property type="entry name" value="GLUCAN ENDO-1,3-BETA-GLUCOSIDASE EGLC-RELATED"/>
    <property type="match status" value="1"/>
</dbReference>